<dbReference type="Proteomes" id="UP000262583">
    <property type="component" value="Chromosome"/>
</dbReference>
<gene>
    <name evidence="2" type="ORF">BRCON_2092</name>
</gene>
<feature type="transmembrane region" description="Helical" evidence="1">
    <location>
        <begin position="68"/>
        <end position="90"/>
    </location>
</feature>
<keyword evidence="1" id="KW-0472">Membrane</keyword>
<proteinExistence type="predicted"/>
<keyword evidence="1" id="KW-1133">Transmembrane helix</keyword>
<sequence>MGRENPKDALREPSAPITWEVEVNLFRQGRVLRELAMAFGGGIVFVAIFLVVLQWLDGRLTWEFLATVGMIVLGLAGLFSVLAVVAMWIMGGHAYPYEYKLDDEGIRVSVATRQRRRNALMYGLLFVVGLLRGRPGAVGAALLAKSREEEFVRWKDVRSIVVDGKTHSALVKHGHQRTMIWFPRDRFHELTKVLERHLAASKRRS</sequence>
<organism evidence="2 3">
    <name type="scientific">Sumerlaea chitinivorans</name>
    <dbReference type="NCBI Taxonomy" id="2250252"/>
    <lineage>
        <taxon>Bacteria</taxon>
        <taxon>Candidatus Sumerlaeota</taxon>
        <taxon>Candidatus Sumerlaeia</taxon>
        <taxon>Candidatus Sumerlaeales</taxon>
        <taxon>Candidatus Sumerlaeaceae</taxon>
        <taxon>Candidatus Sumerlaea</taxon>
    </lineage>
</organism>
<dbReference type="KEGG" id="schv:BRCON_2092"/>
<evidence type="ECO:0000313" key="2">
    <source>
        <dbReference type="EMBL" id="AXA36869.1"/>
    </source>
</evidence>
<dbReference type="AlphaFoldDB" id="A0A2Z4Y7C6"/>
<reference evidence="2 3" key="1">
    <citation type="submission" date="2018-05" db="EMBL/GenBank/DDBJ databases">
        <title>A metagenomic window into the 2 km-deep terrestrial subsurface aquifer revealed taxonomically and functionally diverse microbial community comprising novel uncultured bacterial lineages.</title>
        <authorList>
            <person name="Kadnikov V.V."/>
            <person name="Mardanov A.V."/>
            <person name="Beletsky A.V."/>
            <person name="Banks D."/>
            <person name="Pimenov N.V."/>
            <person name="Frank Y.A."/>
            <person name="Karnachuk O.V."/>
            <person name="Ravin N.V."/>
        </authorList>
    </citation>
    <scope>NUCLEOTIDE SEQUENCE [LARGE SCALE GENOMIC DNA]</scope>
    <source>
        <strain evidence="2">BY</strain>
    </source>
</reference>
<feature type="transmembrane region" description="Helical" evidence="1">
    <location>
        <begin position="119"/>
        <end position="143"/>
    </location>
</feature>
<dbReference type="EMBL" id="CP030759">
    <property type="protein sequence ID" value="AXA36869.1"/>
    <property type="molecule type" value="Genomic_DNA"/>
</dbReference>
<evidence type="ECO:0000256" key="1">
    <source>
        <dbReference type="SAM" id="Phobius"/>
    </source>
</evidence>
<accession>A0A2Z4Y7C6</accession>
<protein>
    <submittedName>
        <fullName evidence="2">Uncharacterized protein</fullName>
    </submittedName>
</protein>
<feature type="transmembrane region" description="Helical" evidence="1">
    <location>
        <begin position="35"/>
        <end position="56"/>
    </location>
</feature>
<name>A0A2Z4Y7C6_SUMC1</name>
<keyword evidence="1" id="KW-0812">Transmembrane</keyword>
<evidence type="ECO:0000313" key="3">
    <source>
        <dbReference type="Proteomes" id="UP000262583"/>
    </source>
</evidence>